<protein>
    <submittedName>
        <fullName evidence="1">Uncharacterized protein</fullName>
    </submittedName>
</protein>
<proteinExistence type="predicted"/>
<comment type="caution">
    <text evidence="1">The sequence shown here is derived from an EMBL/GenBank/DDBJ whole genome shotgun (WGS) entry which is preliminary data.</text>
</comment>
<evidence type="ECO:0000313" key="1">
    <source>
        <dbReference type="EMBL" id="MPC22971.1"/>
    </source>
</evidence>
<accession>A0A5B7DMY2</accession>
<reference evidence="1 2" key="1">
    <citation type="submission" date="2019-05" db="EMBL/GenBank/DDBJ databases">
        <title>Another draft genome of Portunus trituberculatus and its Hox gene families provides insights of decapod evolution.</title>
        <authorList>
            <person name="Jeong J.-H."/>
            <person name="Song I."/>
            <person name="Kim S."/>
            <person name="Choi T."/>
            <person name="Kim D."/>
            <person name="Ryu S."/>
            <person name="Kim W."/>
        </authorList>
    </citation>
    <scope>NUCLEOTIDE SEQUENCE [LARGE SCALE GENOMIC DNA]</scope>
    <source>
        <tissue evidence="1">Muscle</tissue>
    </source>
</reference>
<keyword evidence="2" id="KW-1185">Reference proteome</keyword>
<dbReference type="Proteomes" id="UP000324222">
    <property type="component" value="Unassembled WGS sequence"/>
</dbReference>
<dbReference type="EMBL" id="VSRR010001150">
    <property type="protein sequence ID" value="MPC22971.1"/>
    <property type="molecule type" value="Genomic_DNA"/>
</dbReference>
<dbReference type="AlphaFoldDB" id="A0A5B7DMY2"/>
<gene>
    <name evidence="1" type="ORF">E2C01_016003</name>
</gene>
<evidence type="ECO:0000313" key="2">
    <source>
        <dbReference type="Proteomes" id="UP000324222"/>
    </source>
</evidence>
<name>A0A5B7DMY2_PORTR</name>
<organism evidence="1 2">
    <name type="scientific">Portunus trituberculatus</name>
    <name type="common">Swimming crab</name>
    <name type="synonym">Neptunus trituberculatus</name>
    <dbReference type="NCBI Taxonomy" id="210409"/>
    <lineage>
        <taxon>Eukaryota</taxon>
        <taxon>Metazoa</taxon>
        <taxon>Ecdysozoa</taxon>
        <taxon>Arthropoda</taxon>
        <taxon>Crustacea</taxon>
        <taxon>Multicrustacea</taxon>
        <taxon>Malacostraca</taxon>
        <taxon>Eumalacostraca</taxon>
        <taxon>Eucarida</taxon>
        <taxon>Decapoda</taxon>
        <taxon>Pleocyemata</taxon>
        <taxon>Brachyura</taxon>
        <taxon>Eubrachyura</taxon>
        <taxon>Portunoidea</taxon>
        <taxon>Portunidae</taxon>
        <taxon>Portuninae</taxon>
        <taxon>Portunus</taxon>
    </lineage>
</organism>
<sequence length="64" mass="7274">MVYDAHTNSHRVHVVRRVEWRCGASTASERAWCGRKPFRLTAPGHRSVSSTPTRITAIKNFVQP</sequence>